<dbReference type="EMBL" id="JBJKFK010000015">
    <property type="protein sequence ID" value="KAL3321022.1"/>
    <property type="molecule type" value="Genomic_DNA"/>
</dbReference>
<keyword evidence="3 7" id="KW-0479">Metal-binding</keyword>
<feature type="domain" description="C3H1-type" evidence="9">
    <location>
        <begin position="64"/>
        <end position="91"/>
    </location>
</feature>
<feature type="region of interest" description="Disordered" evidence="8">
    <location>
        <begin position="106"/>
        <end position="151"/>
    </location>
</feature>
<feature type="zinc finger region" description="C3H1-type" evidence="7">
    <location>
        <begin position="4"/>
        <end position="31"/>
    </location>
</feature>
<gene>
    <name evidence="10" type="ORF">Ciccas_000300</name>
</gene>
<evidence type="ECO:0000256" key="5">
    <source>
        <dbReference type="ARBA" id="ARBA00022771"/>
    </source>
</evidence>
<keyword evidence="6 7" id="KW-0862">Zinc</keyword>
<dbReference type="PANTHER" id="PTHR11224:SF39">
    <property type="entry name" value="RING-TYPE E3 UBIQUITIN TRANSFERASE"/>
    <property type="match status" value="1"/>
</dbReference>
<evidence type="ECO:0000313" key="11">
    <source>
        <dbReference type="Proteomes" id="UP001626550"/>
    </source>
</evidence>
<feature type="zinc finger region" description="C3H1-type" evidence="7">
    <location>
        <begin position="32"/>
        <end position="55"/>
    </location>
</feature>
<accession>A0ABD2QPF5</accession>
<evidence type="ECO:0000256" key="4">
    <source>
        <dbReference type="ARBA" id="ARBA00022737"/>
    </source>
</evidence>
<evidence type="ECO:0000259" key="9">
    <source>
        <dbReference type="PROSITE" id="PS50103"/>
    </source>
</evidence>
<dbReference type="Gene3D" id="4.10.1000.10">
    <property type="entry name" value="Zinc finger, CCCH-type"/>
    <property type="match status" value="2"/>
</dbReference>
<dbReference type="InterPro" id="IPR036855">
    <property type="entry name" value="Znf_CCCH_sf"/>
</dbReference>
<feature type="compositionally biased region" description="Polar residues" evidence="8">
    <location>
        <begin position="137"/>
        <end position="151"/>
    </location>
</feature>
<keyword evidence="11" id="KW-1185">Reference proteome</keyword>
<keyword evidence="5 7" id="KW-0863">Zinc-finger</keyword>
<dbReference type="SMART" id="SM00356">
    <property type="entry name" value="ZnF_C3H1"/>
    <property type="match status" value="3"/>
</dbReference>
<evidence type="ECO:0000256" key="2">
    <source>
        <dbReference type="ARBA" id="ARBA00012483"/>
    </source>
</evidence>
<comment type="catalytic activity">
    <reaction evidence="1">
        <text>S-ubiquitinyl-[E2 ubiquitin-conjugating enzyme]-L-cysteine + [acceptor protein]-L-lysine = [E2 ubiquitin-conjugating enzyme]-L-cysteine + N(6)-ubiquitinyl-[acceptor protein]-L-lysine.</text>
        <dbReference type="EC" id="2.3.2.27"/>
    </reaction>
</comment>
<dbReference type="InterPro" id="IPR041367">
    <property type="entry name" value="Znf-CCCH_4"/>
</dbReference>
<evidence type="ECO:0000313" key="10">
    <source>
        <dbReference type="EMBL" id="KAL3321022.1"/>
    </source>
</evidence>
<evidence type="ECO:0000256" key="8">
    <source>
        <dbReference type="SAM" id="MobiDB-lite"/>
    </source>
</evidence>
<dbReference type="InterPro" id="IPR045072">
    <property type="entry name" value="MKRN-like"/>
</dbReference>
<evidence type="ECO:0000256" key="3">
    <source>
        <dbReference type="ARBA" id="ARBA00022723"/>
    </source>
</evidence>
<dbReference type="Proteomes" id="UP001626550">
    <property type="component" value="Unassembled WGS sequence"/>
</dbReference>
<dbReference type="GO" id="GO:0008270">
    <property type="term" value="F:zinc ion binding"/>
    <property type="evidence" value="ECO:0007669"/>
    <property type="project" value="UniProtKB-KW"/>
</dbReference>
<dbReference type="Pfam" id="PF00642">
    <property type="entry name" value="zf-CCCH"/>
    <property type="match status" value="2"/>
</dbReference>
<dbReference type="SUPFAM" id="SSF90229">
    <property type="entry name" value="CCCH zinc finger"/>
    <property type="match status" value="3"/>
</dbReference>
<comment type="caution">
    <text evidence="10">The sequence shown here is derived from an EMBL/GenBank/DDBJ whole genome shotgun (WGS) entry which is preliminary data.</text>
</comment>
<dbReference type="Pfam" id="PF18044">
    <property type="entry name" value="zf-CCCH_4"/>
    <property type="match status" value="1"/>
</dbReference>
<name>A0ABD2QPF5_9PLAT</name>
<feature type="compositionally biased region" description="Low complexity" evidence="8">
    <location>
        <begin position="120"/>
        <end position="129"/>
    </location>
</feature>
<dbReference type="PANTHER" id="PTHR11224">
    <property type="entry name" value="MAKORIN-RELATED"/>
    <property type="match status" value="1"/>
</dbReference>
<evidence type="ECO:0000256" key="6">
    <source>
        <dbReference type="ARBA" id="ARBA00022833"/>
    </source>
</evidence>
<dbReference type="InterPro" id="IPR000571">
    <property type="entry name" value="Znf_CCCH"/>
</dbReference>
<evidence type="ECO:0000256" key="1">
    <source>
        <dbReference type="ARBA" id="ARBA00000900"/>
    </source>
</evidence>
<dbReference type="AlphaFoldDB" id="A0ABD2QPF5"/>
<organism evidence="10 11">
    <name type="scientific">Cichlidogyrus casuarinus</name>
    <dbReference type="NCBI Taxonomy" id="1844966"/>
    <lineage>
        <taxon>Eukaryota</taxon>
        <taxon>Metazoa</taxon>
        <taxon>Spiralia</taxon>
        <taxon>Lophotrochozoa</taxon>
        <taxon>Platyhelminthes</taxon>
        <taxon>Monogenea</taxon>
        <taxon>Monopisthocotylea</taxon>
        <taxon>Dactylogyridea</taxon>
        <taxon>Ancyrocephalidae</taxon>
        <taxon>Cichlidogyrus</taxon>
    </lineage>
</organism>
<reference evidence="10 11" key="1">
    <citation type="submission" date="2024-11" db="EMBL/GenBank/DDBJ databases">
        <title>Adaptive evolution of stress response genes in parasites aligns with host niche diversity.</title>
        <authorList>
            <person name="Hahn C."/>
            <person name="Resl P."/>
        </authorList>
    </citation>
    <scope>NUCLEOTIDE SEQUENCE [LARGE SCALE GENOMIC DNA]</scope>
    <source>
        <strain evidence="10">EGGRZ-B1_66</strain>
        <tissue evidence="10">Body</tissue>
    </source>
</reference>
<dbReference type="PROSITE" id="PS50103">
    <property type="entry name" value="ZF_C3H1"/>
    <property type="match status" value="3"/>
</dbReference>
<feature type="domain" description="C3H1-type" evidence="9">
    <location>
        <begin position="4"/>
        <end position="31"/>
    </location>
</feature>
<keyword evidence="4" id="KW-0677">Repeat</keyword>
<feature type="domain" description="C3H1-type" evidence="9">
    <location>
        <begin position="32"/>
        <end position="55"/>
    </location>
</feature>
<dbReference type="GO" id="GO:0061630">
    <property type="term" value="F:ubiquitin protein ligase activity"/>
    <property type="evidence" value="ECO:0007669"/>
    <property type="project" value="UniProtKB-EC"/>
</dbReference>
<evidence type="ECO:0000256" key="7">
    <source>
        <dbReference type="PROSITE-ProRule" id="PRU00723"/>
    </source>
</evidence>
<dbReference type="EC" id="2.3.2.27" evidence="2"/>
<proteinExistence type="predicted"/>
<feature type="zinc finger region" description="C3H1-type" evidence="7">
    <location>
        <begin position="64"/>
        <end position="91"/>
    </location>
</feature>
<protein>
    <recommendedName>
        <fullName evidence="2">RING-type E3 ubiquitin transferase</fullName>
        <ecNumber evidence="2">2.3.2.27</ecNumber>
    </recommendedName>
</protein>
<sequence length="300" mass="35003">MDLRDRGKTCVYYQRGNCIRGDACEFNHPTVRCHTFQAMGFCPYGHACHFWHDPNLPIAHTVKAFPQKICSFFLNNQCKYGERCSYSHNLESYSAQQTMSMTLEEYRAAQQASNRRRSNSRSSNGSRTKSNTRVRSPRNNTAGAANSLNATPKSKYSLSDLSREEIANLNNMEVDQLLKKFTHTKIRKLPETETERSYTVIFTPTDPDWPYNIKEVILVIKLHRLYPKEPLMVSVMENDVIVKDFLKYINKTIADWLQDYHSNLVQQGRVELYLRQFFIWFDRSLERLFETGLEKVSSSH</sequence>